<reference evidence="1 2" key="1">
    <citation type="submission" date="2024-01" db="EMBL/GenBank/DDBJ databases">
        <title>The genomes of 5 underutilized Papilionoideae crops provide insights into root nodulation and disease resistanc.</title>
        <authorList>
            <person name="Jiang F."/>
        </authorList>
    </citation>
    <scope>NUCLEOTIDE SEQUENCE [LARGE SCALE GENOMIC DNA]</scope>
    <source>
        <strain evidence="1">LVBAO_FW01</strain>
        <tissue evidence="1">Leaves</tissue>
    </source>
</reference>
<gene>
    <name evidence="1" type="ORF">VNO77_44753</name>
</gene>
<evidence type="ECO:0000313" key="2">
    <source>
        <dbReference type="Proteomes" id="UP001367508"/>
    </source>
</evidence>
<protein>
    <submittedName>
        <fullName evidence="1">Uncharacterized protein</fullName>
    </submittedName>
</protein>
<name>A0AAN9JWK6_CANGL</name>
<organism evidence="1 2">
    <name type="scientific">Canavalia gladiata</name>
    <name type="common">Sword bean</name>
    <name type="synonym">Dolichos gladiatus</name>
    <dbReference type="NCBI Taxonomy" id="3824"/>
    <lineage>
        <taxon>Eukaryota</taxon>
        <taxon>Viridiplantae</taxon>
        <taxon>Streptophyta</taxon>
        <taxon>Embryophyta</taxon>
        <taxon>Tracheophyta</taxon>
        <taxon>Spermatophyta</taxon>
        <taxon>Magnoliopsida</taxon>
        <taxon>eudicotyledons</taxon>
        <taxon>Gunneridae</taxon>
        <taxon>Pentapetalae</taxon>
        <taxon>rosids</taxon>
        <taxon>fabids</taxon>
        <taxon>Fabales</taxon>
        <taxon>Fabaceae</taxon>
        <taxon>Papilionoideae</taxon>
        <taxon>50 kb inversion clade</taxon>
        <taxon>NPAAA clade</taxon>
        <taxon>indigoferoid/millettioid clade</taxon>
        <taxon>Phaseoleae</taxon>
        <taxon>Canavalia</taxon>
    </lineage>
</organism>
<evidence type="ECO:0000313" key="1">
    <source>
        <dbReference type="EMBL" id="KAK7306795.1"/>
    </source>
</evidence>
<dbReference type="EMBL" id="JAYMYQ010000011">
    <property type="protein sequence ID" value="KAK7306795.1"/>
    <property type="molecule type" value="Genomic_DNA"/>
</dbReference>
<comment type="caution">
    <text evidence="1">The sequence shown here is derived from an EMBL/GenBank/DDBJ whole genome shotgun (WGS) entry which is preliminary data.</text>
</comment>
<dbReference type="AlphaFoldDB" id="A0AAN9JWK6"/>
<sequence>MHGSEARLRCERAEGETISIAIPALLHVIVGARKRNQSRVQQMILLLYPHKSLPQVLPQWFKGVISSKCVKPHQLSMYSFLTYERPFLIRPFDARQYPFFRSLALYLHIGWDLTSKSTAQILGPWLSSYSHAVIKPDTHATTDVENVKVEVERLPFHGNHFSRQDTVNLRGLYHQREQTPGYRRLSLCIYVIPTGCNQISQIKLNLDIVYTAYLFNQAFKTMI</sequence>
<keyword evidence="2" id="KW-1185">Reference proteome</keyword>
<proteinExistence type="predicted"/>
<accession>A0AAN9JWK6</accession>
<dbReference type="Proteomes" id="UP001367508">
    <property type="component" value="Unassembled WGS sequence"/>
</dbReference>